<dbReference type="Proteomes" id="UP001595645">
    <property type="component" value="Unassembled WGS sequence"/>
</dbReference>
<evidence type="ECO:0000313" key="2">
    <source>
        <dbReference type="Proteomes" id="UP001595645"/>
    </source>
</evidence>
<dbReference type="InterPro" id="IPR023393">
    <property type="entry name" value="START-like_dom_sf"/>
</dbReference>
<evidence type="ECO:0000313" key="1">
    <source>
        <dbReference type="EMBL" id="MFC3456166.1"/>
    </source>
</evidence>
<dbReference type="Gene3D" id="3.30.530.20">
    <property type="match status" value="1"/>
</dbReference>
<dbReference type="InterPro" id="IPR019587">
    <property type="entry name" value="Polyketide_cyclase/dehydratase"/>
</dbReference>
<dbReference type="CDD" id="cd07812">
    <property type="entry name" value="SRPBCC"/>
    <property type="match status" value="1"/>
</dbReference>
<organism evidence="1 2">
    <name type="scientific">Amycolatopsis speibonae</name>
    <dbReference type="NCBI Taxonomy" id="1450224"/>
    <lineage>
        <taxon>Bacteria</taxon>
        <taxon>Bacillati</taxon>
        <taxon>Actinomycetota</taxon>
        <taxon>Actinomycetes</taxon>
        <taxon>Pseudonocardiales</taxon>
        <taxon>Pseudonocardiaceae</taxon>
        <taxon>Amycolatopsis</taxon>
    </lineage>
</organism>
<dbReference type="SUPFAM" id="SSF55961">
    <property type="entry name" value="Bet v1-like"/>
    <property type="match status" value="1"/>
</dbReference>
<comment type="caution">
    <text evidence="1">The sequence shown here is derived from an EMBL/GenBank/DDBJ whole genome shotgun (WGS) entry which is preliminary data.</text>
</comment>
<gene>
    <name evidence="1" type="ORF">ACFOSH_42645</name>
</gene>
<dbReference type="RefSeq" id="WP_378247275.1">
    <property type="nucleotide sequence ID" value="NZ_JBHRWK010000143.1"/>
</dbReference>
<name>A0ABV7PF41_9PSEU</name>
<dbReference type="EMBL" id="JBHRWK010000143">
    <property type="protein sequence ID" value="MFC3456166.1"/>
    <property type="molecule type" value="Genomic_DNA"/>
</dbReference>
<dbReference type="Pfam" id="PF10604">
    <property type="entry name" value="Polyketide_cyc2"/>
    <property type="match status" value="1"/>
</dbReference>
<sequence>MSSAEGGHIATDASVVLEASVETVWKFLSDPTGSGLVGVIPGFVGLEKWDPELGTVGHRFTEFFLDPDTGEKIPCTWETLERSPGVWHVLAEKFGNANVTIDLRYSISSSPEGVRLRRRMEVSVPPAKVLTAGWYSRLGDQKVAEETTKKIAARILERLSC</sequence>
<reference evidence="2" key="1">
    <citation type="journal article" date="2019" name="Int. J. Syst. Evol. Microbiol.">
        <title>The Global Catalogue of Microorganisms (GCM) 10K type strain sequencing project: providing services to taxonomists for standard genome sequencing and annotation.</title>
        <authorList>
            <consortium name="The Broad Institute Genomics Platform"/>
            <consortium name="The Broad Institute Genome Sequencing Center for Infectious Disease"/>
            <person name="Wu L."/>
            <person name="Ma J."/>
        </authorList>
    </citation>
    <scope>NUCLEOTIDE SEQUENCE [LARGE SCALE GENOMIC DNA]</scope>
    <source>
        <strain evidence="2">CGMCC 4.7676</strain>
    </source>
</reference>
<proteinExistence type="predicted"/>
<keyword evidence="2" id="KW-1185">Reference proteome</keyword>
<accession>A0ABV7PF41</accession>
<protein>
    <submittedName>
        <fullName evidence="1">SRPBCC family protein</fullName>
    </submittedName>
</protein>